<comment type="subcellular location">
    <subcellularLocation>
        <location evidence="1">Cell membrane</location>
        <topology evidence="1">Multi-pass membrane protein</topology>
    </subcellularLocation>
</comment>
<evidence type="ECO:0000256" key="6">
    <source>
        <dbReference type="SAM" id="Phobius"/>
    </source>
</evidence>
<dbReference type="RefSeq" id="WP_142000142.1">
    <property type="nucleotide sequence ID" value="NZ_VFML01000001.1"/>
</dbReference>
<accession>A0A542DN00</accession>
<dbReference type="Proteomes" id="UP000320876">
    <property type="component" value="Unassembled WGS sequence"/>
</dbReference>
<dbReference type="EMBL" id="VFML01000001">
    <property type="protein sequence ID" value="TQJ04468.1"/>
    <property type="molecule type" value="Genomic_DNA"/>
</dbReference>
<evidence type="ECO:0000256" key="2">
    <source>
        <dbReference type="ARBA" id="ARBA00022475"/>
    </source>
</evidence>
<proteinExistence type="predicted"/>
<keyword evidence="5 6" id="KW-0472">Membrane</keyword>
<dbReference type="OrthoDB" id="3267562at2"/>
<evidence type="ECO:0000256" key="5">
    <source>
        <dbReference type="ARBA" id="ARBA00023136"/>
    </source>
</evidence>
<evidence type="ECO:0000256" key="3">
    <source>
        <dbReference type="ARBA" id="ARBA00022692"/>
    </source>
</evidence>
<feature type="domain" description="Type II secretion system protein GspF" evidence="7">
    <location>
        <begin position="106"/>
        <end position="225"/>
    </location>
</feature>
<feature type="transmembrane region" description="Helical" evidence="6">
    <location>
        <begin position="49"/>
        <end position="82"/>
    </location>
</feature>
<protein>
    <submittedName>
        <fullName evidence="8">Type II secretion system (T2SS) protein F</fullName>
    </submittedName>
</protein>
<dbReference type="GO" id="GO:0005886">
    <property type="term" value="C:plasma membrane"/>
    <property type="evidence" value="ECO:0007669"/>
    <property type="project" value="UniProtKB-SubCell"/>
</dbReference>
<dbReference type="AlphaFoldDB" id="A0A542DN00"/>
<organism evidence="8 9">
    <name type="scientific">Amycolatopsis cihanbeyliensis</name>
    <dbReference type="NCBI Taxonomy" id="1128664"/>
    <lineage>
        <taxon>Bacteria</taxon>
        <taxon>Bacillati</taxon>
        <taxon>Actinomycetota</taxon>
        <taxon>Actinomycetes</taxon>
        <taxon>Pseudonocardiales</taxon>
        <taxon>Pseudonocardiaceae</taxon>
        <taxon>Amycolatopsis</taxon>
    </lineage>
</organism>
<keyword evidence="4 6" id="KW-1133">Transmembrane helix</keyword>
<evidence type="ECO:0000259" key="7">
    <source>
        <dbReference type="Pfam" id="PF00482"/>
    </source>
</evidence>
<evidence type="ECO:0000256" key="1">
    <source>
        <dbReference type="ARBA" id="ARBA00004651"/>
    </source>
</evidence>
<keyword evidence="2" id="KW-1003">Cell membrane</keyword>
<dbReference type="InterPro" id="IPR018076">
    <property type="entry name" value="T2SS_GspF_dom"/>
</dbReference>
<dbReference type="PANTHER" id="PTHR35007:SF3">
    <property type="entry name" value="POSSIBLE CONSERVED ALANINE RICH MEMBRANE PROTEIN"/>
    <property type="match status" value="1"/>
</dbReference>
<feature type="transmembrane region" description="Helical" evidence="6">
    <location>
        <begin position="208"/>
        <end position="232"/>
    </location>
</feature>
<sequence>MTQYAIALVLLALACLLPGRETATARLARVLPAPATPNLPRSRYLRPAVFAVPPAVLVAVLGGWPFGAVAAIPAGAAVAYFLHRSDGDRARQVAGEEPARLAASWDLLSASLRAGLPVPTAVRAVAAGMPQRQATALIDTADLLVLGADPAEAWAPARACADTAEFARAACRTARSGTALAEVAEGLAARIRASLGDRAEARAQRVGVLVAAPLGLCFLPAFLCLGVVPVVVGLASRLSILA</sequence>
<reference evidence="8 9" key="1">
    <citation type="submission" date="2019-06" db="EMBL/GenBank/DDBJ databases">
        <title>Sequencing the genomes of 1000 actinobacteria strains.</title>
        <authorList>
            <person name="Klenk H.-P."/>
        </authorList>
    </citation>
    <scope>NUCLEOTIDE SEQUENCE [LARGE SCALE GENOMIC DNA]</scope>
    <source>
        <strain evidence="8 9">DSM 45679</strain>
    </source>
</reference>
<evidence type="ECO:0000313" key="9">
    <source>
        <dbReference type="Proteomes" id="UP000320876"/>
    </source>
</evidence>
<comment type="caution">
    <text evidence="8">The sequence shown here is derived from an EMBL/GenBank/DDBJ whole genome shotgun (WGS) entry which is preliminary data.</text>
</comment>
<evidence type="ECO:0000313" key="8">
    <source>
        <dbReference type="EMBL" id="TQJ04468.1"/>
    </source>
</evidence>
<evidence type="ECO:0000256" key="4">
    <source>
        <dbReference type="ARBA" id="ARBA00022989"/>
    </source>
</evidence>
<keyword evidence="9" id="KW-1185">Reference proteome</keyword>
<name>A0A542DN00_AMYCI</name>
<dbReference type="Pfam" id="PF00482">
    <property type="entry name" value="T2SSF"/>
    <property type="match status" value="1"/>
</dbReference>
<gene>
    <name evidence="8" type="ORF">FB471_4263</name>
</gene>
<dbReference type="PANTHER" id="PTHR35007">
    <property type="entry name" value="INTEGRAL MEMBRANE PROTEIN-RELATED"/>
    <property type="match status" value="1"/>
</dbReference>
<keyword evidence="3 6" id="KW-0812">Transmembrane</keyword>